<dbReference type="SUPFAM" id="SSF118352">
    <property type="entry name" value="HSP33 redox switch-like"/>
    <property type="match status" value="1"/>
</dbReference>
<evidence type="ECO:0000256" key="2">
    <source>
        <dbReference type="ARBA" id="ARBA00022833"/>
    </source>
</evidence>
<keyword evidence="8" id="KW-1185">Reference proteome</keyword>
<gene>
    <name evidence="6 7" type="primary">hslO</name>
    <name evidence="7" type="ORF">ACFQNG_19990</name>
</gene>
<dbReference type="PANTHER" id="PTHR30111:SF1">
    <property type="entry name" value="33 KDA CHAPERONIN"/>
    <property type="match status" value="1"/>
</dbReference>
<keyword evidence="5 6" id="KW-0676">Redox-active center</keyword>
<name>A0ABW2RRF5_9BACL</name>
<evidence type="ECO:0000256" key="1">
    <source>
        <dbReference type="ARBA" id="ARBA00022490"/>
    </source>
</evidence>
<feature type="disulfide bond" description="Redox-active" evidence="6">
    <location>
        <begin position="237"/>
        <end position="239"/>
    </location>
</feature>
<evidence type="ECO:0000313" key="8">
    <source>
        <dbReference type="Proteomes" id="UP001596500"/>
    </source>
</evidence>
<dbReference type="SUPFAM" id="SSF64397">
    <property type="entry name" value="Hsp33 domain"/>
    <property type="match status" value="1"/>
</dbReference>
<evidence type="ECO:0000256" key="3">
    <source>
        <dbReference type="ARBA" id="ARBA00023157"/>
    </source>
</evidence>
<dbReference type="Gene3D" id="3.55.30.10">
    <property type="entry name" value="Hsp33 domain"/>
    <property type="match status" value="1"/>
</dbReference>
<dbReference type="InterPro" id="IPR000397">
    <property type="entry name" value="Heat_shock_Hsp33"/>
</dbReference>
<dbReference type="EMBL" id="JBHTBW010000085">
    <property type="protein sequence ID" value="MFC7443342.1"/>
    <property type="molecule type" value="Genomic_DNA"/>
</dbReference>
<keyword evidence="3 6" id="KW-1015">Disulfide bond</keyword>
<sequence>MMSDYTIRAISADGQVRGFAAITTQLVQELVRRHHTYPVVSAALGRTATMGALMGLTLKEDHHKVTIQVDGDGPIGRIMVDADGAGHVRGSVDNPMVEHNDDYKLNVGAAVGQGSIYILKDLGLREPYRGASPIISGELAEDFTYYFAVSEQTPSSVGLGVLVKGEEILAAGGYMLQVMPNATDETITCLEKNIAELNQLTSISELFNQGMTPEELLIRLMGEGTEILQKKSVSFQCNCSREKSGGMLKSLGKEELESILAELGQAEVICHYCNEKYVFSSEDLQSMIKEEID</sequence>
<comment type="subcellular location">
    <subcellularLocation>
        <location evidence="6">Cytoplasm</location>
    </subcellularLocation>
</comment>
<evidence type="ECO:0000256" key="4">
    <source>
        <dbReference type="ARBA" id="ARBA00023186"/>
    </source>
</evidence>
<comment type="similarity">
    <text evidence="6">Belongs to the HSP33 family.</text>
</comment>
<comment type="function">
    <text evidence="6">Redox regulated molecular chaperone. Protects both thermally unfolding and oxidatively damaged proteins from irreversible aggregation. Plays an important role in the bacterial defense system toward oxidative stress.</text>
</comment>
<feature type="disulfide bond" description="Redox-active" evidence="6">
    <location>
        <begin position="270"/>
        <end position="273"/>
    </location>
</feature>
<organism evidence="7 8">
    <name type="scientific">Laceyella putida</name>
    <dbReference type="NCBI Taxonomy" id="110101"/>
    <lineage>
        <taxon>Bacteria</taxon>
        <taxon>Bacillati</taxon>
        <taxon>Bacillota</taxon>
        <taxon>Bacilli</taxon>
        <taxon>Bacillales</taxon>
        <taxon>Thermoactinomycetaceae</taxon>
        <taxon>Laceyella</taxon>
    </lineage>
</organism>
<dbReference type="CDD" id="cd00498">
    <property type="entry name" value="Hsp33"/>
    <property type="match status" value="1"/>
</dbReference>
<dbReference type="InterPro" id="IPR016154">
    <property type="entry name" value="Heat_shock_Hsp33_C"/>
</dbReference>
<keyword evidence="1 6" id="KW-0963">Cytoplasm</keyword>
<dbReference type="Proteomes" id="UP001596500">
    <property type="component" value="Unassembled WGS sequence"/>
</dbReference>
<evidence type="ECO:0000256" key="6">
    <source>
        <dbReference type="HAMAP-Rule" id="MF_00117"/>
    </source>
</evidence>
<dbReference type="Pfam" id="PF01430">
    <property type="entry name" value="HSP33"/>
    <property type="match status" value="1"/>
</dbReference>
<comment type="PTM">
    <text evidence="6">Under oxidizing conditions two disulfide bonds are formed involving the reactive cysteines. Under reducing conditions zinc is bound to the reactive cysteines and the protein is inactive.</text>
</comment>
<dbReference type="NCBIfam" id="NF001033">
    <property type="entry name" value="PRK00114.1"/>
    <property type="match status" value="1"/>
</dbReference>
<dbReference type="PIRSF" id="PIRSF005261">
    <property type="entry name" value="Heat_shock_Hsp33"/>
    <property type="match status" value="1"/>
</dbReference>
<protein>
    <recommendedName>
        <fullName evidence="6">33 kDa chaperonin</fullName>
    </recommendedName>
    <alternativeName>
        <fullName evidence="6">Heat shock protein 33 homolog</fullName>
        <shortName evidence="6">HSP33</shortName>
    </alternativeName>
</protein>
<dbReference type="HAMAP" id="MF_00117">
    <property type="entry name" value="HslO"/>
    <property type="match status" value="1"/>
</dbReference>
<dbReference type="InterPro" id="IPR016153">
    <property type="entry name" value="Heat_shock_Hsp33_N"/>
</dbReference>
<dbReference type="Gene3D" id="3.90.1280.10">
    <property type="entry name" value="HSP33 redox switch-like"/>
    <property type="match status" value="1"/>
</dbReference>
<evidence type="ECO:0000313" key="7">
    <source>
        <dbReference type="EMBL" id="MFC7443342.1"/>
    </source>
</evidence>
<keyword evidence="2 6" id="KW-0862">Zinc</keyword>
<comment type="caution">
    <text evidence="7">The sequence shown here is derived from an EMBL/GenBank/DDBJ whole genome shotgun (WGS) entry which is preliminary data.</text>
</comment>
<reference evidence="8" key="1">
    <citation type="journal article" date="2019" name="Int. J. Syst. Evol. Microbiol.">
        <title>The Global Catalogue of Microorganisms (GCM) 10K type strain sequencing project: providing services to taxonomists for standard genome sequencing and annotation.</title>
        <authorList>
            <consortium name="The Broad Institute Genomics Platform"/>
            <consortium name="The Broad Institute Genome Sequencing Center for Infectious Disease"/>
            <person name="Wu L."/>
            <person name="Ma J."/>
        </authorList>
    </citation>
    <scope>NUCLEOTIDE SEQUENCE [LARGE SCALE GENOMIC DNA]</scope>
    <source>
        <strain evidence="8">CGMCC 1.12942</strain>
    </source>
</reference>
<evidence type="ECO:0000256" key="5">
    <source>
        <dbReference type="ARBA" id="ARBA00023284"/>
    </source>
</evidence>
<dbReference type="PANTHER" id="PTHR30111">
    <property type="entry name" value="33 KDA CHAPERONIN"/>
    <property type="match status" value="1"/>
</dbReference>
<keyword evidence="4 6" id="KW-0143">Chaperone</keyword>
<accession>A0ABW2RRF5</accession>
<proteinExistence type="inferred from homology"/>
<dbReference type="RefSeq" id="WP_379867712.1">
    <property type="nucleotide sequence ID" value="NZ_JBHTBW010000085.1"/>
</dbReference>